<feature type="coiled-coil region" evidence="1">
    <location>
        <begin position="126"/>
        <end position="201"/>
    </location>
</feature>
<sequence>MADSTLENQTGQSHGGGSMVAEGGPIIDNSITSQCLSSDISVLSNPRNMSSEGQSFVNFDDTSSLFSITSSLSAPELQQRLVQVIQENKLLKDAVERNTSLMRQVAGWRDQIFKMSEDIEHNRQMHEQAKNTIISLNLEKEQCEKRMKALEKIVQESTEEEASGDSTHLIDHRLADLRDTVAELCAENSRLLQEKTQAEVENAKLNDCLWSLKDEQACGGAGAASMLNDYAVVRHLSNGKAELEDPSLPQNYIKDNDSQMLKAQVMSLVRELQNLEKKRLEPTDELKMAHSQIEELQRQLGGE</sequence>
<accession>A0ABM1F898</accession>
<evidence type="ECO:0000256" key="2">
    <source>
        <dbReference type="SAM" id="MobiDB-lite"/>
    </source>
</evidence>
<dbReference type="Proteomes" id="UP000695022">
    <property type="component" value="Unplaced"/>
</dbReference>
<feature type="compositionally biased region" description="Polar residues" evidence="2">
    <location>
        <begin position="1"/>
        <end position="12"/>
    </location>
</feature>
<evidence type="ECO:0000313" key="3">
    <source>
        <dbReference type="Proteomes" id="UP000695022"/>
    </source>
</evidence>
<evidence type="ECO:0000313" key="4">
    <source>
        <dbReference type="RefSeq" id="XP_014680669.1"/>
    </source>
</evidence>
<organism evidence="3 4">
    <name type="scientific">Priapulus caudatus</name>
    <name type="common">Priapulid worm</name>
    <dbReference type="NCBI Taxonomy" id="37621"/>
    <lineage>
        <taxon>Eukaryota</taxon>
        <taxon>Metazoa</taxon>
        <taxon>Ecdysozoa</taxon>
        <taxon>Scalidophora</taxon>
        <taxon>Priapulida</taxon>
        <taxon>Priapulimorpha</taxon>
        <taxon>Priapulimorphida</taxon>
        <taxon>Priapulidae</taxon>
        <taxon>Priapulus</taxon>
    </lineage>
</organism>
<proteinExistence type="predicted"/>
<gene>
    <name evidence="4" type="primary">LOC106820677</name>
</gene>
<feature type="region of interest" description="Disordered" evidence="2">
    <location>
        <begin position="1"/>
        <end position="24"/>
    </location>
</feature>
<protein>
    <submittedName>
        <fullName evidence="4">Uncharacterized protein LOC106820677</fullName>
    </submittedName>
</protein>
<keyword evidence="3" id="KW-1185">Reference proteome</keyword>
<name>A0ABM1F898_PRICU</name>
<reference evidence="4" key="1">
    <citation type="submission" date="2025-08" db="UniProtKB">
        <authorList>
            <consortium name="RefSeq"/>
        </authorList>
    </citation>
    <scope>IDENTIFICATION</scope>
</reference>
<dbReference type="GeneID" id="106820677"/>
<evidence type="ECO:0000256" key="1">
    <source>
        <dbReference type="SAM" id="Coils"/>
    </source>
</evidence>
<dbReference type="RefSeq" id="XP_014680669.1">
    <property type="nucleotide sequence ID" value="XM_014825183.1"/>
</dbReference>
<keyword evidence="1" id="KW-0175">Coiled coil</keyword>